<name>A0A1F8H5L3_9BACT</name>
<gene>
    <name evidence="4" type="ORF">A3I39_00565</name>
</gene>
<protein>
    <recommendedName>
        <fullName evidence="6">Glycosyl transferase family 1 domain-containing protein</fullName>
    </recommendedName>
</protein>
<evidence type="ECO:0000259" key="2">
    <source>
        <dbReference type="Pfam" id="PF00534"/>
    </source>
</evidence>
<dbReference type="SUPFAM" id="SSF53756">
    <property type="entry name" value="UDP-Glycosyltransferase/glycogen phosphorylase"/>
    <property type="match status" value="1"/>
</dbReference>
<evidence type="ECO:0000313" key="4">
    <source>
        <dbReference type="EMBL" id="OGN32904.1"/>
    </source>
</evidence>
<dbReference type="GO" id="GO:0009103">
    <property type="term" value="P:lipopolysaccharide biosynthetic process"/>
    <property type="evidence" value="ECO:0007669"/>
    <property type="project" value="TreeGrafter"/>
</dbReference>
<evidence type="ECO:0000259" key="3">
    <source>
        <dbReference type="Pfam" id="PF13439"/>
    </source>
</evidence>
<dbReference type="Pfam" id="PF00534">
    <property type="entry name" value="Glycos_transf_1"/>
    <property type="match status" value="1"/>
</dbReference>
<dbReference type="PANTHER" id="PTHR46401:SF2">
    <property type="entry name" value="GLYCOSYLTRANSFERASE WBBK-RELATED"/>
    <property type="match status" value="1"/>
</dbReference>
<comment type="caution">
    <text evidence="4">The sequence shown here is derived from an EMBL/GenBank/DDBJ whole genome shotgun (WGS) entry which is preliminary data.</text>
</comment>
<dbReference type="Gene3D" id="3.40.50.2000">
    <property type="entry name" value="Glycogen Phosphorylase B"/>
    <property type="match status" value="2"/>
</dbReference>
<evidence type="ECO:0000256" key="1">
    <source>
        <dbReference type="ARBA" id="ARBA00022679"/>
    </source>
</evidence>
<dbReference type="InterPro" id="IPR001296">
    <property type="entry name" value="Glyco_trans_1"/>
</dbReference>
<dbReference type="Pfam" id="PF13439">
    <property type="entry name" value="Glyco_transf_4"/>
    <property type="match status" value="1"/>
</dbReference>
<feature type="domain" description="Glycosyltransferase subfamily 4-like N-terminal" evidence="3">
    <location>
        <begin position="16"/>
        <end position="177"/>
    </location>
</feature>
<dbReference type="GO" id="GO:0016757">
    <property type="term" value="F:glycosyltransferase activity"/>
    <property type="evidence" value="ECO:0007669"/>
    <property type="project" value="InterPro"/>
</dbReference>
<feature type="non-terminal residue" evidence="4">
    <location>
        <position position="298"/>
    </location>
</feature>
<dbReference type="CDD" id="cd03809">
    <property type="entry name" value="GT4_MtfB-like"/>
    <property type="match status" value="1"/>
</dbReference>
<keyword evidence="1" id="KW-0808">Transferase</keyword>
<dbReference type="AlphaFoldDB" id="A0A1F8H5L3"/>
<accession>A0A1F8H5L3</accession>
<evidence type="ECO:0008006" key="6">
    <source>
        <dbReference type="Google" id="ProtNLM"/>
    </source>
</evidence>
<feature type="domain" description="Glycosyl transferase family 1" evidence="2">
    <location>
        <begin position="191"/>
        <end position="298"/>
    </location>
</feature>
<organism evidence="4 5">
    <name type="scientific">Candidatus Yanofskybacteria bacterium RIFCSPLOWO2_02_FULL_47_9b</name>
    <dbReference type="NCBI Taxonomy" id="1802708"/>
    <lineage>
        <taxon>Bacteria</taxon>
        <taxon>Candidatus Yanofskyibacteriota</taxon>
    </lineage>
</organism>
<evidence type="ECO:0000313" key="5">
    <source>
        <dbReference type="Proteomes" id="UP000178155"/>
    </source>
</evidence>
<dbReference type="EMBL" id="MGKW01000045">
    <property type="protein sequence ID" value="OGN32904.1"/>
    <property type="molecule type" value="Genomic_DNA"/>
</dbReference>
<reference evidence="4 5" key="1">
    <citation type="journal article" date="2016" name="Nat. Commun.">
        <title>Thousands of microbial genomes shed light on interconnected biogeochemical processes in an aquifer system.</title>
        <authorList>
            <person name="Anantharaman K."/>
            <person name="Brown C.T."/>
            <person name="Hug L.A."/>
            <person name="Sharon I."/>
            <person name="Castelle C.J."/>
            <person name="Probst A.J."/>
            <person name="Thomas B.C."/>
            <person name="Singh A."/>
            <person name="Wilkins M.J."/>
            <person name="Karaoz U."/>
            <person name="Brodie E.L."/>
            <person name="Williams K.H."/>
            <person name="Hubbard S.S."/>
            <person name="Banfield J.F."/>
        </authorList>
    </citation>
    <scope>NUCLEOTIDE SEQUENCE [LARGE SCALE GENOMIC DNA]</scope>
</reference>
<proteinExistence type="predicted"/>
<dbReference type="Proteomes" id="UP000178155">
    <property type="component" value="Unassembled WGS sequence"/>
</dbReference>
<sequence>MIIGVDMRLLANPRRSGVEEYAEQILSRLVRLAPEHQFKFLFSSFSRKLPTYDWFKLPNVMVYHHHIPNQLLFISARLFNWPKLDVLMGGVDVFFSPHFFLAPLSPGVRRVTTFHDLSYERFPEFFTLGRRLWHYWMRPAETARFSNSIIAVSASTKHDLIEYYHIDPTNISIIHNAASVLRPSHGELTVFKHRHQLPDRFIFSLSTLEPRKNTVGLIRAFNILKNQSGLEDVKLLIGGSRGWKCQDVFTEIKISPHTKDIQYLGYIAEDRACYYALASVFVYPSFFEGFGLPVLEAM</sequence>
<dbReference type="PANTHER" id="PTHR46401">
    <property type="entry name" value="GLYCOSYLTRANSFERASE WBBK-RELATED"/>
    <property type="match status" value="1"/>
</dbReference>
<dbReference type="InterPro" id="IPR028098">
    <property type="entry name" value="Glyco_trans_4-like_N"/>
</dbReference>